<comment type="caution">
    <text evidence="4">The sequence shown here is derived from an EMBL/GenBank/DDBJ whole genome shotgun (WGS) entry which is preliminary data.</text>
</comment>
<evidence type="ECO:0000259" key="3">
    <source>
        <dbReference type="PROSITE" id="PS51424"/>
    </source>
</evidence>
<evidence type="ECO:0000256" key="1">
    <source>
        <dbReference type="ARBA" id="ARBA00022737"/>
    </source>
</evidence>
<evidence type="ECO:0000313" key="5">
    <source>
        <dbReference type="Proteomes" id="UP000596742"/>
    </source>
</evidence>
<protein>
    <recommendedName>
        <fullName evidence="3">Roc domain-containing protein</fullName>
    </recommendedName>
</protein>
<dbReference type="AlphaFoldDB" id="A0A8B6GPL0"/>
<gene>
    <name evidence="4" type="ORF">MGAL_10B003858</name>
</gene>
<keyword evidence="2" id="KW-0547">Nucleotide-binding</keyword>
<sequence>MTKWLIERVGMDPSIKTSKGATPFDLAKHHEYSAVMEYLKTVMTDLVEDVSPTTSGQIHSAPNFEDNKIPIGIKLMSDKEFVPLYLKLLESGSEKKKDIRLVVVGKKGTGKTSLVKRLLGEDIHNVRLSSTNGIDIHKIRCKANYNDGEWYKLDGNNEETERHARLLKPYKETLISQSKRHMDASVEAKSIKVDHPIGFKQQPSHLLLEQAFKEIESMLQSKIDLHDKEEYATLFLWDFAGDEEFYHTHQTFLSPDAIYLVLANLNEADDKKAQGNDKPNRLYCI</sequence>
<keyword evidence="1" id="KW-0677">Repeat</keyword>
<evidence type="ECO:0000256" key="2">
    <source>
        <dbReference type="ARBA" id="ARBA00022741"/>
    </source>
</evidence>
<reference evidence="4" key="1">
    <citation type="submission" date="2018-11" db="EMBL/GenBank/DDBJ databases">
        <authorList>
            <person name="Alioto T."/>
            <person name="Alioto T."/>
        </authorList>
    </citation>
    <scope>NUCLEOTIDE SEQUENCE</scope>
</reference>
<dbReference type="OrthoDB" id="6139794at2759"/>
<feature type="domain" description="Roc" evidence="3">
    <location>
        <begin position="92"/>
        <end position="285"/>
    </location>
</feature>
<organism evidence="4 5">
    <name type="scientific">Mytilus galloprovincialis</name>
    <name type="common">Mediterranean mussel</name>
    <dbReference type="NCBI Taxonomy" id="29158"/>
    <lineage>
        <taxon>Eukaryota</taxon>
        <taxon>Metazoa</taxon>
        <taxon>Spiralia</taxon>
        <taxon>Lophotrochozoa</taxon>
        <taxon>Mollusca</taxon>
        <taxon>Bivalvia</taxon>
        <taxon>Autobranchia</taxon>
        <taxon>Pteriomorphia</taxon>
        <taxon>Mytilida</taxon>
        <taxon>Mytiloidea</taxon>
        <taxon>Mytilidae</taxon>
        <taxon>Mytilinae</taxon>
        <taxon>Mytilus</taxon>
    </lineage>
</organism>
<proteinExistence type="predicted"/>
<dbReference type="EMBL" id="UYJE01008768">
    <property type="protein sequence ID" value="VDI67113.1"/>
    <property type="molecule type" value="Genomic_DNA"/>
</dbReference>
<evidence type="ECO:0000313" key="4">
    <source>
        <dbReference type="EMBL" id="VDI67113.1"/>
    </source>
</evidence>
<accession>A0A8B6GPL0</accession>
<dbReference type="InterPro" id="IPR020859">
    <property type="entry name" value="ROC"/>
</dbReference>
<dbReference type="GO" id="GO:0000166">
    <property type="term" value="F:nucleotide binding"/>
    <property type="evidence" value="ECO:0007669"/>
    <property type="project" value="UniProtKB-KW"/>
</dbReference>
<dbReference type="PROSITE" id="PS51424">
    <property type="entry name" value="ROC"/>
    <property type="match status" value="1"/>
</dbReference>
<dbReference type="Pfam" id="PF08477">
    <property type="entry name" value="Roc"/>
    <property type="match status" value="1"/>
</dbReference>
<dbReference type="InterPro" id="IPR027417">
    <property type="entry name" value="P-loop_NTPase"/>
</dbReference>
<name>A0A8B6GPL0_MYTGA</name>
<dbReference type="Proteomes" id="UP000596742">
    <property type="component" value="Unassembled WGS sequence"/>
</dbReference>
<dbReference type="Gene3D" id="3.30.70.1390">
    <property type="entry name" value="ROC domain from the Parkinson's disease-associated leucine-rich repeat kinase 2"/>
    <property type="match status" value="1"/>
</dbReference>
<keyword evidence="5" id="KW-1185">Reference proteome</keyword>
<dbReference type="SUPFAM" id="SSF52540">
    <property type="entry name" value="P-loop containing nucleoside triphosphate hydrolases"/>
    <property type="match status" value="1"/>
</dbReference>
<dbReference type="Gene3D" id="3.40.50.300">
    <property type="entry name" value="P-loop containing nucleotide triphosphate hydrolases"/>
    <property type="match status" value="1"/>
</dbReference>